<evidence type="ECO:0000313" key="2">
    <source>
        <dbReference type="Proteomes" id="UP001239397"/>
    </source>
</evidence>
<keyword evidence="1" id="KW-0808">Transferase</keyword>
<dbReference type="Gene3D" id="3.40.50.150">
    <property type="entry name" value="Vaccinia Virus protein VP39"/>
    <property type="match status" value="1"/>
</dbReference>
<dbReference type="KEGG" id="amog:QRX60_30170"/>
<dbReference type="PANTHER" id="PTHR40036">
    <property type="entry name" value="MACROCIN O-METHYLTRANSFERASE"/>
    <property type="match status" value="1"/>
</dbReference>
<sequence length="265" mass="29844">MVIRIRRALRGRLSRRIDEIAERIAERVGREIRVDVESAVRRETARLEQLVRDVEFRARRDIDAAGERHAVATTEQFVRAHLPTVTTFPHPQETLHHALGLVPAGGMVLEFGVYSGSTLKMIASACAGHEVYGFDSFQGLPEDWRPNIPAGAFTADRPPEVDGAELVIGWFADTLGGFLDDHPGEVAFLHLDADLYSSTKTVLDHVGPRLRPGSVVVFDEYFNYPGWEQHEHRAWQEYVERSGTEFEYVCYTSNNEQLAVRITGC</sequence>
<dbReference type="PANTHER" id="PTHR40036:SF1">
    <property type="entry name" value="MACROCIN O-METHYLTRANSFERASE"/>
    <property type="match status" value="1"/>
</dbReference>
<keyword evidence="1" id="KW-0489">Methyltransferase</keyword>
<accession>A0A9Y2JK46</accession>
<dbReference type="AlphaFoldDB" id="A0A9Y2JK46"/>
<keyword evidence="2" id="KW-1185">Reference proteome</keyword>
<dbReference type="EC" id="2.1.1.-" evidence="1"/>
<organism evidence="1 2">
    <name type="scientific">Amycolatopsis mongoliensis</name>
    <dbReference type="NCBI Taxonomy" id="715475"/>
    <lineage>
        <taxon>Bacteria</taxon>
        <taxon>Bacillati</taxon>
        <taxon>Actinomycetota</taxon>
        <taxon>Actinomycetes</taxon>
        <taxon>Pseudonocardiales</taxon>
        <taxon>Pseudonocardiaceae</taxon>
        <taxon>Amycolatopsis</taxon>
    </lineage>
</organism>
<proteinExistence type="predicted"/>
<protein>
    <submittedName>
        <fullName evidence="1">Class I SAM-dependent methyltransferase</fullName>
        <ecNumber evidence="1">2.1.1.-</ecNumber>
    </submittedName>
</protein>
<dbReference type="Pfam" id="PF13578">
    <property type="entry name" value="Methyltransf_24"/>
    <property type="match status" value="1"/>
</dbReference>
<dbReference type="SUPFAM" id="SSF53335">
    <property type="entry name" value="S-adenosyl-L-methionine-dependent methyltransferases"/>
    <property type="match status" value="1"/>
</dbReference>
<dbReference type="EMBL" id="CP127295">
    <property type="protein sequence ID" value="WIX98323.1"/>
    <property type="molecule type" value="Genomic_DNA"/>
</dbReference>
<dbReference type="Proteomes" id="UP001239397">
    <property type="component" value="Chromosome"/>
</dbReference>
<name>A0A9Y2JK46_9PSEU</name>
<gene>
    <name evidence="1" type="ORF">QRX60_30170</name>
</gene>
<reference evidence="1 2" key="1">
    <citation type="submission" date="2023-06" db="EMBL/GenBank/DDBJ databases">
        <authorList>
            <person name="Oyuntsetseg B."/>
            <person name="Kim S.B."/>
        </authorList>
    </citation>
    <scope>NUCLEOTIDE SEQUENCE [LARGE SCALE GENOMIC DNA]</scope>
    <source>
        <strain evidence="1 2">4-36</strain>
    </source>
</reference>
<dbReference type="InterPro" id="IPR008884">
    <property type="entry name" value="TylF_MeTrfase"/>
</dbReference>
<dbReference type="InterPro" id="IPR029063">
    <property type="entry name" value="SAM-dependent_MTases_sf"/>
</dbReference>
<dbReference type="GO" id="GO:0008168">
    <property type="term" value="F:methyltransferase activity"/>
    <property type="evidence" value="ECO:0007669"/>
    <property type="project" value="UniProtKB-KW"/>
</dbReference>
<dbReference type="RefSeq" id="WP_285994808.1">
    <property type="nucleotide sequence ID" value="NZ_CP127295.1"/>
</dbReference>
<dbReference type="GO" id="GO:0032259">
    <property type="term" value="P:methylation"/>
    <property type="evidence" value="ECO:0007669"/>
    <property type="project" value="UniProtKB-KW"/>
</dbReference>
<evidence type="ECO:0000313" key="1">
    <source>
        <dbReference type="EMBL" id="WIX98323.1"/>
    </source>
</evidence>